<reference evidence="8 9" key="1">
    <citation type="submission" date="2018-05" db="EMBL/GenBank/DDBJ databases">
        <title>Genomic Encyclopedia of Type Strains, Phase I: the one thousand microbial genomes (KMG-I) project.</title>
        <authorList>
            <person name="Kyrpides N."/>
        </authorList>
    </citation>
    <scope>NUCLEOTIDE SEQUENCE [LARGE SCALE GENOMIC DNA]</scope>
    <source>
        <strain evidence="8 9">DSM 15611</strain>
    </source>
</reference>
<dbReference type="InterPro" id="IPR011990">
    <property type="entry name" value="TPR-like_helical_dom_sf"/>
</dbReference>
<evidence type="ECO:0000256" key="1">
    <source>
        <dbReference type="ARBA" id="ARBA00004442"/>
    </source>
</evidence>
<organism evidence="8 9">
    <name type="scientific">Hoylesella shahii DSM 15611 = JCM 12083</name>
    <dbReference type="NCBI Taxonomy" id="1122991"/>
    <lineage>
        <taxon>Bacteria</taxon>
        <taxon>Pseudomonadati</taxon>
        <taxon>Bacteroidota</taxon>
        <taxon>Bacteroidia</taxon>
        <taxon>Bacteroidales</taxon>
        <taxon>Prevotellaceae</taxon>
        <taxon>Hoylesella</taxon>
    </lineage>
</organism>
<feature type="domain" description="SusD-like N-terminal" evidence="7">
    <location>
        <begin position="68"/>
        <end position="207"/>
    </location>
</feature>
<evidence type="ECO:0000256" key="3">
    <source>
        <dbReference type="ARBA" id="ARBA00022729"/>
    </source>
</evidence>
<evidence type="ECO:0000256" key="2">
    <source>
        <dbReference type="ARBA" id="ARBA00006275"/>
    </source>
</evidence>
<dbReference type="EMBL" id="QJJX01000028">
    <property type="protein sequence ID" value="PXX20883.1"/>
    <property type="molecule type" value="Genomic_DNA"/>
</dbReference>
<dbReference type="Pfam" id="PF07980">
    <property type="entry name" value="SusD_RagB"/>
    <property type="match status" value="1"/>
</dbReference>
<evidence type="ECO:0000313" key="9">
    <source>
        <dbReference type="Proteomes" id="UP000248314"/>
    </source>
</evidence>
<keyword evidence="3" id="KW-0732">Signal</keyword>
<gene>
    <name evidence="8" type="ORF">EJ73_02135</name>
</gene>
<evidence type="ECO:0000256" key="4">
    <source>
        <dbReference type="ARBA" id="ARBA00023136"/>
    </source>
</evidence>
<dbReference type="STRING" id="1122991.GCA_000613445_01134"/>
<protein>
    <submittedName>
        <fullName evidence="8">SusD-like starch-binding protein associating with outer membrane</fullName>
    </submittedName>
</protein>
<dbReference type="Pfam" id="PF14322">
    <property type="entry name" value="SusD-like_3"/>
    <property type="match status" value="1"/>
</dbReference>
<dbReference type="InterPro" id="IPR033985">
    <property type="entry name" value="SusD-like_N"/>
</dbReference>
<keyword evidence="4" id="KW-0472">Membrane</keyword>
<evidence type="ECO:0000259" key="7">
    <source>
        <dbReference type="Pfam" id="PF14322"/>
    </source>
</evidence>
<name>A0A318HRY4_9BACT</name>
<dbReference type="GO" id="GO:0009279">
    <property type="term" value="C:cell outer membrane"/>
    <property type="evidence" value="ECO:0007669"/>
    <property type="project" value="UniProtKB-SubCell"/>
</dbReference>
<keyword evidence="9" id="KW-1185">Reference proteome</keyword>
<dbReference type="SUPFAM" id="SSF48452">
    <property type="entry name" value="TPR-like"/>
    <property type="match status" value="1"/>
</dbReference>
<dbReference type="Gene3D" id="1.25.40.390">
    <property type="match status" value="1"/>
</dbReference>
<evidence type="ECO:0000313" key="8">
    <source>
        <dbReference type="EMBL" id="PXX20883.1"/>
    </source>
</evidence>
<proteinExistence type="inferred from homology"/>
<evidence type="ECO:0000259" key="6">
    <source>
        <dbReference type="Pfam" id="PF07980"/>
    </source>
</evidence>
<comment type="caution">
    <text evidence="8">The sequence shown here is derived from an EMBL/GenBank/DDBJ whole genome shotgun (WGS) entry which is preliminary data.</text>
</comment>
<dbReference type="InterPro" id="IPR012944">
    <property type="entry name" value="SusD_RagB_dom"/>
</dbReference>
<evidence type="ECO:0000256" key="5">
    <source>
        <dbReference type="ARBA" id="ARBA00023237"/>
    </source>
</evidence>
<sequence length="532" mass="60625">MAMAVTMVVALTGCNDWLEVPVEGKSTSKELFEKGDGYRSVLHGVYMNMAEDVLYGKNLQCGLVDFFSNQYNVNVRNEDLSSRALIAAGNRDYKNTQLTPEIKNLWMSAYKCIGAANGLIQSVSGEDPNKFAKGEMEKNMIEGEAKALRAFIHLDLLRLFAPAPKDDDGNAYIPYVNTFPNILATHMKTREVLDAIIKDLEEARELVKPYDISLYGSGASASGRARFYNQFDYGTTIYTNREELDEFFGGRGYRFSYWAITATLARAYQYKGAYEDSFYDKAKECADEIINCEIVAEDKTKYYPFKEENFDGFFYAERPEEASDIRMVGNLIMGVYRDNVKTGLISNMLSQYPRRKSVVAQDQLFIVNTDGQDIFKTVDNIDESANDIRCTRLLYTPEGAYQTKLSMKWYVKENNVVERDKTLSIFPLLRTSEMRYIIAETLARRNNFAGAYEIINNMREKRGLSGHSLAVKATFDEFQKDLVREAQREWISEGQLFYLYKRLGAGVKRSDNTVKPFTKAESVVPIPTDENL</sequence>
<feature type="domain" description="RagB/SusD" evidence="6">
    <location>
        <begin position="399"/>
        <end position="503"/>
    </location>
</feature>
<comment type="similarity">
    <text evidence="2">Belongs to the SusD family.</text>
</comment>
<dbReference type="AlphaFoldDB" id="A0A318HRY4"/>
<keyword evidence="5" id="KW-0998">Cell outer membrane</keyword>
<accession>A0A318HRY4</accession>
<dbReference type="Proteomes" id="UP000248314">
    <property type="component" value="Unassembled WGS sequence"/>
</dbReference>
<comment type="subcellular location">
    <subcellularLocation>
        <location evidence="1">Cell outer membrane</location>
    </subcellularLocation>
</comment>